<dbReference type="InterPro" id="IPR001082">
    <property type="entry name" value="Pilin"/>
</dbReference>
<dbReference type="GO" id="GO:0009289">
    <property type="term" value="C:pilus"/>
    <property type="evidence" value="ECO:0007669"/>
    <property type="project" value="InterPro"/>
</dbReference>
<dbReference type="RefSeq" id="WP_110017137.1">
    <property type="nucleotide sequence ID" value="NZ_QGTJ01000002.1"/>
</dbReference>
<dbReference type="AlphaFoldDB" id="A0A317MZE4"/>
<reference evidence="3 4" key="1">
    <citation type="submission" date="2018-05" db="EMBL/GenBank/DDBJ databases">
        <title>Genomic Encyclopedia of Type Strains, Phase IV (KMG-IV): sequencing the most valuable type-strain genomes for metagenomic binning, comparative biology and taxonomic classification.</title>
        <authorList>
            <person name="Goeker M."/>
        </authorList>
    </citation>
    <scope>NUCLEOTIDE SEQUENCE [LARGE SCALE GENOMIC DNA]</scope>
    <source>
        <strain evidence="3 4">DSM 23606</strain>
    </source>
</reference>
<dbReference type="SUPFAM" id="SSF54523">
    <property type="entry name" value="Pili subunits"/>
    <property type="match status" value="1"/>
</dbReference>
<dbReference type="GO" id="GO:0007155">
    <property type="term" value="P:cell adhesion"/>
    <property type="evidence" value="ECO:0007669"/>
    <property type="project" value="InterPro"/>
</dbReference>
<feature type="transmembrane region" description="Helical" evidence="2">
    <location>
        <begin position="177"/>
        <end position="197"/>
    </location>
</feature>
<feature type="transmembrane region" description="Helical" evidence="2">
    <location>
        <begin position="88"/>
        <end position="111"/>
    </location>
</feature>
<dbReference type="InterPro" id="IPR024399">
    <property type="entry name" value="DUF2628"/>
</dbReference>
<sequence>MFCPRCGSPCPTDAAFCAQCGNRLQTSPSAAATPAQLFAEIVGPHRRDYYLKRFARYHQQGAAGLTWHWPAFFCTLPWLLYRKLWGEAAIYFSLALLYGFSVASGLARAALGEGSAIASGMIGVLGFVLFWLLPALLANAIYYRHCERQIRAVLGRHEHPQRQLGELCGRGGTTHPVALVLMAALLFGNGLIGAVVLPSAHDLQQKRRIAEILGFGQQMQQAIDAYYKEHGALPPSLEHAGFTASPPLGAGSVVYTPLDGSLRITLAQPAPAGVLDLTPQVAAGGLQWHCRSTQLSAQLLPENCRARLR</sequence>
<dbReference type="OrthoDB" id="9781139at2"/>
<dbReference type="Gene3D" id="3.30.700.10">
    <property type="entry name" value="Glycoprotein, Type 4 Pilin"/>
    <property type="match status" value="1"/>
</dbReference>
<dbReference type="InterPro" id="IPR045584">
    <property type="entry name" value="Pilin-like"/>
</dbReference>
<dbReference type="EMBL" id="QGTJ01000002">
    <property type="protein sequence ID" value="PWV64476.1"/>
    <property type="molecule type" value="Genomic_DNA"/>
</dbReference>
<comment type="similarity">
    <text evidence="1">Belongs to the N-Me-Phe pilin family.</text>
</comment>
<keyword evidence="2" id="KW-1133">Transmembrane helix</keyword>
<gene>
    <name evidence="3" type="ORF">C7443_102125</name>
</gene>
<evidence type="ECO:0000313" key="4">
    <source>
        <dbReference type="Proteomes" id="UP000246569"/>
    </source>
</evidence>
<organism evidence="3 4">
    <name type="scientific">Plasticicumulans acidivorans</name>
    <dbReference type="NCBI Taxonomy" id="886464"/>
    <lineage>
        <taxon>Bacteria</taxon>
        <taxon>Pseudomonadati</taxon>
        <taxon>Pseudomonadota</taxon>
        <taxon>Gammaproteobacteria</taxon>
        <taxon>Candidatus Competibacteraceae</taxon>
        <taxon>Plasticicumulans</taxon>
    </lineage>
</organism>
<dbReference type="Pfam" id="PF10947">
    <property type="entry name" value="DUF2628"/>
    <property type="match status" value="1"/>
</dbReference>
<keyword evidence="2" id="KW-0812">Transmembrane</keyword>
<accession>A0A317MZE4</accession>
<evidence type="ECO:0000256" key="2">
    <source>
        <dbReference type="SAM" id="Phobius"/>
    </source>
</evidence>
<evidence type="ECO:0000313" key="3">
    <source>
        <dbReference type="EMBL" id="PWV64476.1"/>
    </source>
</evidence>
<evidence type="ECO:0000256" key="1">
    <source>
        <dbReference type="ARBA" id="ARBA00005233"/>
    </source>
</evidence>
<proteinExistence type="inferred from homology"/>
<keyword evidence="4" id="KW-1185">Reference proteome</keyword>
<keyword evidence="2" id="KW-0472">Membrane</keyword>
<dbReference type="Pfam" id="PF00114">
    <property type="entry name" value="Pilin"/>
    <property type="match status" value="1"/>
</dbReference>
<dbReference type="Proteomes" id="UP000246569">
    <property type="component" value="Unassembled WGS sequence"/>
</dbReference>
<protein>
    <submittedName>
        <fullName evidence="3">Pilin</fullName>
    </submittedName>
</protein>
<comment type="caution">
    <text evidence="3">The sequence shown here is derived from an EMBL/GenBank/DDBJ whole genome shotgun (WGS) entry which is preliminary data.</text>
</comment>
<name>A0A317MZE4_9GAMM</name>
<feature type="transmembrane region" description="Helical" evidence="2">
    <location>
        <begin position="117"/>
        <end position="142"/>
    </location>
</feature>